<dbReference type="AlphaFoldDB" id="A0A811R2T3"/>
<accession>A0A811R2T3</accession>
<feature type="compositionally biased region" description="Polar residues" evidence="1">
    <location>
        <begin position="303"/>
        <end position="320"/>
    </location>
</feature>
<sequence>MYQEIAVYSIQEDAVSSLHELAISSVHRRFSTRSSPEGVIDTPHRRQDGPEKQKDDQPRKTHEKTGDRWKVFIDFSGGPKDQQRAILDIDRAKITFANLLKYKVKLGYYARDFMYYMKRCGKNRALLQCIDYEEDALTMIEVCTEEKTIRIAVSTTQVDQEGEYAITPIKQRSTHEEVSGKGIQDEDIDAYKVWLNKLPHDENNPKFKDDTRLNTVATYKEWLRREGLLQDIYAYLDDETIEEDGSGDNSATPMQFLAHAHRPKASQKESALPTHNEPAVVPTPIQGSEHVQQTVPDNVLLSKQKSIQPSRLTRSANRSLFPNDKDSNEIVTFITSQTLRNTAANKKLQCRKKGGKEDQP</sequence>
<feature type="compositionally biased region" description="Basic and acidic residues" evidence="1">
    <location>
        <begin position="42"/>
        <end position="64"/>
    </location>
</feature>
<dbReference type="OrthoDB" id="717495at2759"/>
<evidence type="ECO:0000256" key="1">
    <source>
        <dbReference type="SAM" id="MobiDB-lite"/>
    </source>
</evidence>
<reference evidence="2" key="1">
    <citation type="submission" date="2020-10" db="EMBL/GenBank/DDBJ databases">
        <authorList>
            <person name="Han B."/>
            <person name="Lu T."/>
            <person name="Zhao Q."/>
            <person name="Huang X."/>
            <person name="Zhao Y."/>
        </authorList>
    </citation>
    <scope>NUCLEOTIDE SEQUENCE</scope>
</reference>
<proteinExistence type="predicted"/>
<feature type="region of interest" description="Disordered" evidence="1">
    <location>
        <begin position="303"/>
        <end position="327"/>
    </location>
</feature>
<dbReference type="EMBL" id="CAJGYO010000012">
    <property type="protein sequence ID" value="CAD6264129.1"/>
    <property type="molecule type" value="Genomic_DNA"/>
</dbReference>
<evidence type="ECO:0000313" key="2">
    <source>
        <dbReference type="EMBL" id="CAD6264129.1"/>
    </source>
</evidence>
<evidence type="ECO:0000313" key="3">
    <source>
        <dbReference type="Proteomes" id="UP000604825"/>
    </source>
</evidence>
<keyword evidence="3" id="KW-1185">Reference proteome</keyword>
<gene>
    <name evidence="2" type="ORF">NCGR_LOCUS47434</name>
</gene>
<dbReference type="Proteomes" id="UP000604825">
    <property type="component" value="Unassembled WGS sequence"/>
</dbReference>
<name>A0A811R2T3_9POAL</name>
<protein>
    <submittedName>
        <fullName evidence="2">Uncharacterized protein</fullName>
    </submittedName>
</protein>
<organism evidence="2 3">
    <name type="scientific">Miscanthus lutarioriparius</name>
    <dbReference type="NCBI Taxonomy" id="422564"/>
    <lineage>
        <taxon>Eukaryota</taxon>
        <taxon>Viridiplantae</taxon>
        <taxon>Streptophyta</taxon>
        <taxon>Embryophyta</taxon>
        <taxon>Tracheophyta</taxon>
        <taxon>Spermatophyta</taxon>
        <taxon>Magnoliopsida</taxon>
        <taxon>Liliopsida</taxon>
        <taxon>Poales</taxon>
        <taxon>Poaceae</taxon>
        <taxon>PACMAD clade</taxon>
        <taxon>Panicoideae</taxon>
        <taxon>Andropogonodae</taxon>
        <taxon>Andropogoneae</taxon>
        <taxon>Saccharinae</taxon>
        <taxon>Miscanthus</taxon>
    </lineage>
</organism>
<feature type="region of interest" description="Disordered" evidence="1">
    <location>
        <begin position="33"/>
        <end position="64"/>
    </location>
</feature>
<comment type="caution">
    <text evidence="2">The sequence shown here is derived from an EMBL/GenBank/DDBJ whole genome shotgun (WGS) entry which is preliminary data.</text>
</comment>